<dbReference type="Proteomes" id="UP001318682">
    <property type="component" value="Chromosome"/>
</dbReference>
<gene>
    <name evidence="8" type="ORF">ROLI_013790</name>
</gene>
<dbReference type="SUPFAM" id="SSF51905">
    <property type="entry name" value="FAD/NAD(P)-binding domain"/>
    <property type="match status" value="1"/>
</dbReference>
<evidence type="ECO:0000256" key="4">
    <source>
        <dbReference type="ARBA" id="ARBA00017871"/>
    </source>
</evidence>
<keyword evidence="9" id="KW-1185">Reference proteome</keyword>
<evidence type="ECO:0000256" key="2">
    <source>
        <dbReference type="ARBA" id="ARBA00005833"/>
    </source>
</evidence>
<evidence type="ECO:0000259" key="7">
    <source>
        <dbReference type="Pfam" id="PF01593"/>
    </source>
</evidence>
<dbReference type="Gene3D" id="3.50.50.60">
    <property type="entry name" value="FAD/NAD(P)-binding domain"/>
    <property type="match status" value="1"/>
</dbReference>
<dbReference type="RefSeq" id="WP_187431627.1">
    <property type="nucleotide sequence ID" value="NZ_CP143423.1"/>
</dbReference>
<dbReference type="InterPro" id="IPR002937">
    <property type="entry name" value="Amino_oxidase"/>
</dbReference>
<evidence type="ECO:0000313" key="9">
    <source>
        <dbReference type="Proteomes" id="UP001318682"/>
    </source>
</evidence>
<feature type="domain" description="Amine oxidase" evidence="7">
    <location>
        <begin position="173"/>
        <end position="422"/>
    </location>
</feature>
<dbReference type="EC" id="1.13.12.3" evidence="3"/>
<dbReference type="InterPro" id="IPR050281">
    <property type="entry name" value="Flavin_monoamine_oxidase"/>
</dbReference>
<accession>A0ABZ2BQN5</accession>
<evidence type="ECO:0000256" key="5">
    <source>
        <dbReference type="ARBA" id="ARBA00023070"/>
    </source>
</evidence>
<dbReference type="SUPFAM" id="SSF54373">
    <property type="entry name" value="FAD-linked reductases, C-terminal domain"/>
    <property type="match status" value="1"/>
</dbReference>
<keyword evidence="5" id="KW-0073">Auxin biosynthesis</keyword>
<sequence>MAGVLSTAALPTGAKSLPTNPDVVIIGAGSAGIGAARRLMAEGRSVLVIEAANRIGGRAFTDTDTFGVPYDQGCAWLQGPRSIPHVDVIDRMGFTKVNHNLADEAFYVDGRLANFDEKSAYERAQSALYDDIWGKGDVAAADVIRDRRFMPAALTWTTMGHAVDMDALSTADVNAYAEYEVNYLVKEGLGSIVQELGRDIPVKLNCAANAIDWSGEGVTVETTDGAIKAAACIVTVSTGVLASGAIRFTPDLPVEKQEAVSDVPMGLFTKIALQFDGERFGLTDNNWLSYDVPKEQTGQGCYFVTWPTGTDLAVGMLGGDHAWDVTSKGADVAIDLALETFAGLVGNDARKHFIKGHMSDWHTNPHTLGAYSAARPGRFAARDALKAPLGRRVFFAGEAVAVPLAGLCSGAHLSGEATADVVHAVLSVDGGCGSCDARGQAKQKLQEVSE</sequence>
<dbReference type="PANTHER" id="PTHR10742">
    <property type="entry name" value="FLAVIN MONOAMINE OXIDASE"/>
    <property type="match status" value="1"/>
</dbReference>
<name>A0ABZ2BQN5_9RHOB</name>
<comment type="pathway">
    <text evidence="1">Plant hormone metabolism; auxin biosynthesis.</text>
</comment>
<reference evidence="8 9" key="1">
    <citation type="submission" date="2015-07" db="EMBL/GenBank/DDBJ databases">
        <authorList>
            <person name="Voget S."/>
            <person name="Dogs M."/>
            <person name="Brinkhoff T.H."/>
            <person name="Daniel R."/>
        </authorList>
    </citation>
    <scope>NUCLEOTIDE SEQUENCE [LARGE SCALE GENOMIC DNA]</scope>
    <source>
        <strain evidence="8 9">B14</strain>
    </source>
</reference>
<comment type="similarity">
    <text evidence="2">Belongs to the tryptophan 2-monooxygenase family.</text>
</comment>
<evidence type="ECO:0000313" key="8">
    <source>
        <dbReference type="EMBL" id="WVX48299.1"/>
    </source>
</evidence>
<dbReference type="PRINTS" id="PR00411">
    <property type="entry name" value="PNDRDTASEI"/>
</dbReference>
<feature type="domain" description="Amine oxidase" evidence="7">
    <location>
        <begin position="31"/>
        <end position="129"/>
    </location>
</feature>
<proteinExistence type="inferred from homology"/>
<protein>
    <recommendedName>
        <fullName evidence="4">Tryptophan 2-monooxygenase</fullName>
        <ecNumber evidence="3">1.13.12.3</ecNumber>
    </recommendedName>
</protein>
<comment type="catalytic activity">
    <reaction evidence="6">
        <text>L-tryptophan + O2 = indole-3-acetamide + CO2 + H2O</text>
        <dbReference type="Rhea" id="RHEA:16165"/>
        <dbReference type="ChEBI" id="CHEBI:15377"/>
        <dbReference type="ChEBI" id="CHEBI:15379"/>
        <dbReference type="ChEBI" id="CHEBI:16031"/>
        <dbReference type="ChEBI" id="CHEBI:16526"/>
        <dbReference type="ChEBI" id="CHEBI:57912"/>
        <dbReference type="EC" id="1.13.12.3"/>
    </reaction>
</comment>
<dbReference type="InterPro" id="IPR036188">
    <property type="entry name" value="FAD/NAD-bd_sf"/>
</dbReference>
<dbReference type="EMBL" id="CP143423">
    <property type="protein sequence ID" value="WVX48299.1"/>
    <property type="molecule type" value="Genomic_DNA"/>
</dbReference>
<dbReference type="Pfam" id="PF01593">
    <property type="entry name" value="Amino_oxidase"/>
    <property type="match status" value="2"/>
</dbReference>
<evidence type="ECO:0000256" key="3">
    <source>
        <dbReference type="ARBA" id="ARBA00012535"/>
    </source>
</evidence>
<dbReference type="PANTHER" id="PTHR10742:SF410">
    <property type="entry name" value="LYSINE-SPECIFIC HISTONE DEMETHYLASE 2"/>
    <property type="match status" value="1"/>
</dbReference>
<reference evidence="9" key="2">
    <citation type="submission" date="2024-01" db="EMBL/GenBank/DDBJ databases">
        <title>Roseobacter fucihabitans sp. nov., isolated from the brown alga Fucus spiralis.</title>
        <authorList>
            <person name="Hahnke S."/>
            <person name="Berger M."/>
            <person name="Schlingloff A."/>
            <person name="Athale I."/>
            <person name="Neumann-Schaal M."/>
            <person name="Adenaya A."/>
            <person name="Poehlein A."/>
            <person name="Daniel R."/>
            <person name="Pertersen J."/>
            <person name="Brinkhoff T."/>
        </authorList>
    </citation>
    <scope>NUCLEOTIDE SEQUENCE [LARGE SCALE GENOMIC DNA]</scope>
    <source>
        <strain evidence="9">B14</strain>
    </source>
</reference>
<evidence type="ECO:0000256" key="1">
    <source>
        <dbReference type="ARBA" id="ARBA00004814"/>
    </source>
</evidence>
<organism evidence="8 9">
    <name type="scientific">Roseobacter fucihabitans</name>
    <dbReference type="NCBI Taxonomy" id="1537242"/>
    <lineage>
        <taxon>Bacteria</taxon>
        <taxon>Pseudomonadati</taxon>
        <taxon>Pseudomonadota</taxon>
        <taxon>Alphaproteobacteria</taxon>
        <taxon>Rhodobacterales</taxon>
        <taxon>Roseobacteraceae</taxon>
        <taxon>Roseobacter</taxon>
    </lineage>
</organism>
<evidence type="ECO:0000256" key="6">
    <source>
        <dbReference type="ARBA" id="ARBA00047321"/>
    </source>
</evidence>